<reference evidence="2" key="1">
    <citation type="journal article" date="2021" name="Proc. Natl. Acad. Sci. U.S.A.">
        <title>A Catalog of Tens of Thousands of Viruses from Human Metagenomes Reveals Hidden Associations with Chronic Diseases.</title>
        <authorList>
            <person name="Tisza M.J."/>
            <person name="Buck C.B."/>
        </authorList>
    </citation>
    <scope>NUCLEOTIDE SEQUENCE</scope>
    <source>
        <strain evidence="2">Ct0e511</strain>
    </source>
</reference>
<protein>
    <submittedName>
        <fullName evidence="2">Uncharacterized protein</fullName>
    </submittedName>
</protein>
<organism evidence="2">
    <name type="scientific">Myoviridae sp. ct0e511</name>
    <dbReference type="NCBI Taxonomy" id="2825013"/>
    <lineage>
        <taxon>Viruses</taxon>
        <taxon>Duplodnaviria</taxon>
        <taxon>Heunggongvirae</taxon>
        <taxon>Uroviricota</taxon>
        <taxon>Caudoviricetes</taxon>
    </lineage>
</organism>
<evidence type="ECO:0000256" key="1">
    <source>
        <dbReference type="SAM" id="Phobius"/>
    </source>
</evidence>
<evidence type="ECO:0000313" key="2">
    <source>
        <dbReference type="EMBL" id="DAE19249.1"/>
    </source>
</evidence>
<proteinExistence type="predicted"/>
<keyword evidence="1" id="KW-0812">Transmembrane</keyword>
<feature type="transmembrane region" description="Helical" evidence="1">
    <location>
        <begin position="24"/>
        <end position="49"/>
    </location>
</feature>
<keyword evidence="1" id="KW-0472">Membrane</keyword>
<accession>A0A8S5QKC8</accession>
<dbReference type="EMBL" id="BK015670">
    <property type="protein sequence ID" value="DAE19249.1"/>
    <property type="molecule type" value="Genomic_DNA"/>
</dbReference>
<keyword evidence="1" id="KW-1133">Transmembrane helix</keyword>
<sequence length="54" mass="6171">MKIGSIGVENNIRLRLNILLRKRVFSLILMQCNGLMFVCLCCLVDVLHIPRQDG</sequence>
<name>A0A8S5QKC8_9CAUD</name>